<keyword evidence="3" id="KW-1185">Reference proteome</keyword>
<dbReference type="PROSITE" id="PS51257">
    <property type="entry name" value="PROKAR_LIPOPROTEIN"/>
    <property type="match status" value="1"/>
</dbReference>
<sequence>MFRTETQRLLPVCFSLAVLMAACSDGASMTDVSEVPAATETDATDLLIEPPQGSELEAEPLELEEPETLPEAVARDIDFWNLPLPLLASGSEPFWTAEVDRQWIVFERPGLPLIEVPIEAFENSDEQVTLTSGDLTVSLTRSACVSASGSENPLSMTIAYEEIDYQGCAGPSDSEGAHVGEDADWKPLIISSLTAIDACLEAAVEPRLVRALYPREPGTIGMVLEDEIGQLEECGADLQTGELYFLDPISQQQAQAWISGPASFARAGHSPVCEGGSVLENGIGSYHPSGCK</sequence>
<organism evidence="2 3">
    <name type="scientific">Ponticaulis profundi</name>
    <dbReference type="NCBI Taxonomy" id="2665222"/>
    <lineage>
        <taxon>Bacteria</taxon>
        <taxon>Pseudomonadati</taxon>
        <taxon>Pseudomonadota</taxon>
        <taxon>Alphaproteobacteria</taxon>
        <taxon>Hyphomonadales</taxon>
        <taxon>Hyphomonadaceae</taxon>
        <taxon>Ponticaulis</taxon>
    </lineage>
</organism>
<name>A0ABW1SAI3_9PROT</name>
<accession>A0ABW1SAI3</accession>
<reference evidence="3" key="1">
    <citation type="journal article" date="2019" name="Int. J. Syst. Evol. Microbiol.">
        <title>The Global Catalogue of Microorganisms (GCM) 10K type strain sequencing project: providing services to taxonomists for standard genome sequencing and annotation.</title>
        <authorList>
            <consortium name="The Broad Institute Genomics Platform"/>
            <consortium name="The Broad Institute Genome Sequencing Center for Infectious Disease"/>
            <person name="Wu L."/>
            <person name="Ma J."/>
        </authorList>
    </citation>
    <scope>NUCLEOTIDE SEQUENCE [LARGE SCALE GENOMIC DNA]</scope>
    <source>
        <strain evidence="3">CGMCC-1.15741</strain>
    </source>
</reference>
<evidence type="ECO:0000313" key="2">
    <source>
        <dbReference type="EMBL" id="MFC6198527.1"/>
    </source>
</evidence>
<keyword evidence="1" id="KW-0732">Signal</keyword>
<evidence type="ECO:0008006" key="4">
    <source>
        <dbReference type="Google" id="ProtNLM"/>
    </source>
</evidence>
<proteinExistence type="predicted"/>
<dbReference type="EMBL" id="JBHSSW010000012">
    <property type="protein sequence ID" value="MFC6198527.1"/>
    <property type="molecule type" value="Genomic_DNA"/>
</dbReference>
<dbReference type="RefSeq" id="WP_377378812.1">
    <property type="nucleotide sequence ID" value="NZ_JBHSSW010000012.1"/>
</dbReference>
<gene>
    <name evidence="2" type="ORF">ACFQDM_10565</name>
</gene>
<feature type="chain" id="PRO_5046086071" description="C-type lysozyme inhibitor domain-containing protein" evidence="1">
    <location>
        <begin position="28"/>
        <end position="292"/>
    </location>
</feature>
<evidence type="ECO:0000313" key="3">
    <source>
        <dbReference type="Proteomes" id="UP001596303"/>
    </source>
</evidence>
<comment type="caution">
    <text evidence="2">The sequence shown here is derived from an EMBL/GenBank/DDBJ whole genome shotgun (WGS) entry which is preliminary data.</text>
</comment>
<feature type="signal peptide" evidence="1">
    <location>
        <begin position="1"/>
        <end position="27"/>
    </location>
</feature>
<protein>
    <recommendedName>
        <fullName evidence="4">C-type lysozyme inhibitor domain-containing protein</fullName>
    </recommendedName>
</protein>
<evidence type="ECO:0000256" key="1">
    <source>
        <dbReference type="SAM" id="SignalP"/>
    </source>
</evidence>
<dbReference type="Proteomes" id="UP001596303">
    <property type="component" value="Unassembled WGS sequence"/>
</dbReference>